<feature type="domain" description="ABC-2 type transporter transmembrane" evidence="6">
    <location>
        <begin position="105"/>
        <end position="407"/>
    </location>
</feature>
<comment type="subcellular location">
    <subcellularLocation>
        <location evidence="1">Membrane</location>
        <topology evidence="1">Multi-pass membrane protein</topology>
    </subcellularLocation>
</comment>
<dbReference type="GO" id="GO:0140359">
    <property type="term" value="F:ABC-type transporter activity"/>
    <property type="evidence" value="ECO:0007669"/>
    <property type="project" value="InterPro"/>
</dbReference>
<name>A0A9D1ERP7_9FIRM</name>
<protein>
    <submittedName>
        <fullName evidence="7">ABC transporter permease</fullName>
    </submittedName>
</protein>
<feature type="transmembrane region" description="Helical" evidence="5">
    <location>
        <begin position="200"/>
        <end position="222"/>
    </location>
</feature>
<evidence type="ECO:0000256" key="5">
    <source>
        <dbReference type="SAM" id="Phobius"/>
    </source>
</evidence>
<keyword evidence="4 5" id="KW-0472">Membrane</keyword>
<dbReference type="EMBL" id="DVIQ01000022">
    <property type="protein sequence ID" value="HIS30673.1"/>
    <property type="molecule type" value="Genomic_DNA"/>
</dbReference>
<feature type="transmembrane region" description="Helical" evidence="5">
    <location>
        <begin position="333"/>
        <end position="351"/>
    </location>
</feature>
<feature type="transmembrane region" description="Helical" evidence="5">
    <location>
        <begin position="29"/>
        <end position="51"/>
    </location>
</feature>
<comment type="caution">
    <text evidence="7">The sequence shown here is derived from an EMBL/GenBank/DDBJ whole genome shotgun (WGS) entry which is preliminary data.</text>
</comment>
<feature type="transmembrane region" description="Helical" evidence="5">
    <location>
        <begin position="242"/>
        <end position="271"/>
    </location>
</feature>
<sequence length="444" mass="46843">MRQNKEGLRGTGKVFSFTFAQLAKNKGNLVTAIILLVLSIISVPAGVLLSGGGVSRGETSKISTVYYRDETGYGVDPAETAGNDAYYTGTAFQEADFSPEEFADKGEPASVYVLFSVDALNGGNAITVYRLPDELSLDSEISYLQDAMEEALDAARLNALQVTEEQRDMLLKGTSIQVVDQEEYEAGEQASWEARYGIQLVYAVLVLIVSTFAVTFIVRAVVEEKASKLVEMLLVSVSPLALILGKILAAMAYIFGLVILLAAGMGLSYAVSGRFLDVSAFTDSLAASGISLELLHISPAVLVIVLISMLLGYMTFSIVAGLSGAGCSSTEDIGGASTAATLLILAGYMVSIMIGSLGGSDQVLLFSCLCPILSIFCAPVQYMLGGIGLPVLLLSWVIQAAVVAALAVLCARVYSALLIYRGSRLTFGKILAMAKTTDSGKEGR</sequence>
<accession>A0A9D1ERP7</accession>
<keyword evidence="2 5" id="KW-0812">Transmembrane</keyword>
<evidence type="ECO:0000313" key="8">
    <source>
        <dbReference type="Proteomes" id="UP000823935"/>
    </source>
</evidence>
<evidence type="ECO:0000259" key="6">
    <source>
        <dbReference type="Pfam" id="PF12698"/>
    </source>
</evidence>
<evidence type="ECO:0000256" key="1">
    <source>
        <dbReference type="ARBA" id="ARBA00004141"/>
    </source>
</evidence>
<evidence type="ECO:0000256" key="3">
    <source>
        <dbReference type="ARBA" id="ARBA00022989"/>
    </source>
</evidence>
<evidence type="ECO:0000256" key="2">
    <source>
        <dbReference type="ARBA" id="ARBA00022692"/>
    </source>
</evidence>
<reference evidence="7" key="2">
    <citation type="journal article" date="2021" name="PeerJ">
        <title>Extensive microbial diversity within the chicken gut microbiome revealed by metagenomics and culture.</title>
        <authorList>
            <person name="Gilroy R."/>
            <person name="Ravi A."/>
            <person name="Getino M."/>
            <person name="Pursley I."/>
            <person name="Horton D.L."/>
            <person name="Alikhan N.F."/>
            <person name="Baker D."/>
            <person name="Gharbi K."/>
            <person name="Hall N."/>
            <person name="Watson M."/>
            <person name="Adriaenssens E.M."/>
            <person name="Foster-Nyarko E."/>
            <person name="Jarju S."/>
            <person name="Secka A."/>
            <person name="Antonio M."/>
            <person name="Oren A."/>
            <person name="Chaudhuri R.R."/>
            <person name="La Ragione R."/>
            <person name="Hildebrand F."/>
            <person name="Pallen M.J."/>
        </authorList>
    </citation>
    <scope>NUCLEOTIDE SEQUENCE</scope>
    <source>
        <strain evidence="7">CHK190-19873</strain>
    </source>
</reference>
<dbReference type="PANTHER" id="PTHR43471">
    <property type="entry name" value="ABC TRANSPORTER PERMEASE"/>
    <property type="match status" value="1"/>
</dbReference>
<dbReference type="InterPro" id="IPR013525">
    <property type="entry name" value="ABC2_TM"/>
</dbReference>
<feature type="transmembrane region" description="Helical" evidence="5">
    <location>
        <begin position="292"/>
        <end position="313"/>
    </location>
</feature>
<gene>
    <name evidence="7" type="ORF">IAB44_03860</name>
</gene>
<evidence type="ECO:0000313" key="7">
    <source>
        <dbReference type="EMBL" id="HIS30673.1"/>
    </source>
</evidence>
<reference evidence="7" key="1">
    <citation type="submission" date="2020-10" db="EMBL/GenBank/DDBJ databases">
        <authorList>
            <person name="Gilroy R."/>
        </authorList>
    </citation>
    <scope>NUCLEOTIDE SEQUENCE</scope>
    <source>
        <strain evidence="7">CHK190-19873</strain>
    </source>
</reference>
<dbReference type="PANTHER" id="PTHR43471:SF3">
    <property type="entry name" value="ABC TRANSPORTER PERMEASE PROTEIN NATB"/>
    <property type="match status" value="1"/>
</dbReference>
<dbReference type="AlphaFoldDB" id="A0A9D1ERP7"/>
<feature type="transmembrane region" description="Helical" evidence="5">
    <location>
        <begin position="396"/>
        <end position="420"/>
    </location>
</feature>
<organism evidence="7 8">
    <name type="scientific">Candidatus Limivivens intestinipullorum</name>
    <dbReference type="NCBI Taxonomy" id="2840858"/>
    <lineage>
        <taxon>Bacteria</taxon>
        <taxon>Bacillati</taxon>
        <taxon>Bacillota</taxon>
        <taxon>Clostridia</taxon>
        <taxon>Lachnospirales</taxon>
        <taxon>Lachnospiraceae</taxon>
        <taxon>Lachnospiraceae incertae sedis</taxon>
        <taxon>Candidatus Limivivens</taxon>
    </lineage>
</organism>
<evidence type="ECO:0000256" key="4">
    <source>
        <dbReference type="ARBA" id="ARBA00023136"/>
    </source>
</evidence>
<dbReference type="GO" id="GO:0016020">
    <property type="term" value="C:membrane"/>
    <property type="evidence" value="ECO:0007669"/>
    <property type="project" value="UniProtKB-SubCell"/>
</dbReference>
<keyword evidence="3 5" id="KW-1133">Transmembrane helix</keyword>
<dbReference type="Proteomes" id="UP000823935">
    <property type="component" value="Unassembled WGS sequence"/>
</dbReference>
<dbReference type="Pfam" id="PF12698">
    <property type="entry name" value="ABC2_membrane_3"/>
    <property type="match status" value="1"/>
</dbReference>
<feature type="transmembrane region" description="Helical" evidence="5">
    <location>
        <begin position="363"/>
        <end position="384"/>
    </location>
</feature>
<proteinExistence type="predicted"/>